<protein>
    <recommendedName>
        <fullName evidence="1">diguanylate cyclase</fullName>
        <ecNumber evidence="1">2.7.7.65</ecNumber>
    </recommendedName>
</protein>
<dbReference type="Pfam" id="PF00990">
    <property type="entry name" value="GGDEF"/>
    <property type="match status" value="1"/>
</dbReference>
<dbReference type="NCBIfam" id="TIGR00254">
    <property type="entry name" value="GGDEF"/>
    <property type="match status" value="1"/>
</dbReference>
<dbReference type="GO" id="GO:1902201">
    <property type="term" value="P:negative regulation of bacterial-type flagellum-dependent cell motility"/>
    <property type="evidence" value="ECO:0007669"/>
    <property type="project" value="TreeGrafter"/>
</dbReference>
<dbReference type="GO" id="GO:0052621">
    <property type="term" value="F:diguanylate cyclase activity"/>
    <property type="evidence" value="ECO:0007669"/>
    <property type="project" value="UniProtKB-EC"/>
</dbReference>
<dbReference type="InterPro" id="IPR043128">
    <property type="entry name" value="Rev_trsase/Diguanyl_cyclase"/>
</dbReference>
<keyword evidence="5" id="KW-1185">Reference proteome</keyword>
<dbReference type="GO" id="GO:0043709">
    <property type="term" value="P:cell adhesion involved in single-species biofilm formation"/>
    <property type="evidence" value="ECO:0007669"/>
    <property type="project" value="TreeGrafter"/>
</dbReference>
<evidence type="ECO:0000259" key="3">
    <source>
        <dbReference type="PROSITE" id="PS50887"/>
    </source>
</evidence>
<dbReference type="Proteomes" id="UP000446658">
    <property type="component" value="Unassembled WGS sequence"/>
</dbReference>
<dbReference type="InterPro" id="IPR029787">
    <property type="entry name" value="Nucleotide_cyclase"/>
</dbReference>
<reference evidence="4 5" key="1">
    <citation type="submission" date="2019-11" db="EMBL/GenBank/DDBJ databases">
        <title>Draft genome sequence of Paludibacterium sp. dN18-1.</title>
        <authorList>
            <person name="Im W.-T."/>
        </authorList>
    </citation>
    <scope>NUCLEOTIDE SEQUENCE [LARGE SCALE GENOMIC DNA]</scope>
    <source>
        <strain evidence="5">dN 18-1</strain>
    </source>
</reference>
<proteinExistence type="predicted"/>
<comment type="catalytic activity">
    <reaction evidence="2">
        <text>2 GTP = 3',3'-c-di-GMP + 2 diphosphate</text>
        <dbReference type="Rhea" id="RHEA:24898"/>
        <dbReference type="ChEBI" id="CHEBI:33019"/>
        <dbReference type="ChEBI" id="CHEBI:37565"/>
        <dbReference type="ChEBI" id="CHEBI:58805"/>
        <dbReference type="EC" id="2.7.7.65"/>
    </reaction>
</comment>
<dbReference type="PANTHER" id="PTHR45138">
    <property type="entry name" value="REGULATORY COMPONENTS OF SENSORY TRANSDUCTION SYSTEM"/>
    <property type="match status" value="1"/>
</dbReference>
<dbReference type="PANTHER" id="PTHR45138:SF9">
    <property type="entry name" value="DIGUANYLATE CYCLASE DGCM-RELATED"/>
    <property type="match status" value="1"/>
</dbReference>
<accession>A0A844GCE1</accession>
<dbReference type="EC" id="2.7.7.65" evidence="1"/>
<dbReference type="AlphaFoldDB" id="A0A844GCE1"/>
<name>A0A844GCE1_9NEIS</name>
<dbReference type="InterPro" id="IPR000160">
    <property type="entry name" value="GGDEF_dom"/>
</dbReference>
<organism evidence="4 5">
    <name type="scientific">Paludibacterium denitrificans</name>
    <dbReference type="NCBI Taxonomy" id="2675226"/>
    <lineage>
        <taxon>Bacteria</taxon>
        <taxon>Pseudomonadati</taxon>
        <taxon>Pseudomonadota</taxon>
        <taxon>Betaproteobacteria</taxon>
        <taxon>Neisseriales</taxon>
        <taxon>Chromobacteriaceae</taxon>
        <taxon>Paludibacterium</taxon>
    </lineage>
</organism>
<dbReference type="GO" id="GO:0005886">
    <property type="term" value="C:plasma membrane"/>
    <property type="evidence" value="ECO:0007669"/>
    <property type="project" value="TreeGrafter"/>
</dbReference>
<dbReference type="Gene3D" id="3.30.70.270">
    <property type="match status" value="1"/>
</dbReference>
<dbReference type="PROSITE" id="PS50887">
    <property type="entry name" value="GGDEF"/>
    <property type="match status" value="1"/>
</dbReference>
<dbReference type="FunFam" id="3.30.70.270:FF:000001">
    <property type="entry name" value="Diguanylate cyclase domain protein"/>
    <property type="match status" value="1"/>
</dbReference>
<dbReference type="EMBL" id="WLYX01000002">
    <property type="protein sequence ID" value="MTD34216.1"/>
    <property type="molecule type" value="Genomic_DNA"/>
</dbReference>
<dbReference type="RefSeq" id="WP_312854603.1">
    <property type="nucleotide sequence ID" value="NZ_WLYX01000002.1"/>
</dbReference>
<dbReference type="SUPFAM" id="SSF55073">
    <property type="entry name" value="Nucleotide cyclase"/>
    <property type="match status" value="1"/>
</dbReference>
<comment type="caution">
    <text evidence="4">The sequence shown here is derived from an EMBL/GenBank/DDBJ whole genome shotgun (WGS) entry which is preliminary data.</text>
</comment>
<dbReference type="InterPro" id="IPR050469">
    <property type="entry name" value="Diguanylate_Cyclase"/>
</dbReference>
<dbReference type="CDD" id="cd01949">
    <property type="entry name" value="GGDEF"/>
    <property type="match status" value="1"/>
</dbReference>
<feature type="domain" description="GGDEF" evidence="3">
    <location>
        <begin position="1"/>
        <end position="135"/>
    </location>
</feature>
<evidence type="ECO:0000313" key="4">
    <source>
        <dbReference type="EMBL" id="MTD34216.1"/>
    </source>
</evidence>
<dbReference type="SMART" id="SM00267">
    <property type="entry name" value="GGDEF"/>
    <property type="match status" value="1"/>
</dbReference>
<evidence type="ECO:0000313" key="5">
    <source>
        <dbReference type="Proteomes" id="UP000446658"/>
    </source>
</evidence>
<evidence type="ECO:0000256" key="2">
    <source>
        <dbReference type="ARBA" id="ARBA00034247"/>
    </source>
</evidence>
<sequence length="135" mass="14732">MSVLFVDIDHFKQYNDTYGHQAGDKVLISVAGAIARSIKRPQDIAARFGGEEFVIILPDTALHGAQEVAGRIQSAVAGLQIEHLHSAFTRLTVSIGCACSQELQETEQPDLMQAADRALYQAKTAGRNQVMAYQM</sequence>
<evidence type="ECO:0000256" key="1">
    <source>
        <dbReference type="ARBA" id="ARBA00012528"/>
    </source>
</evidence>
<gene>
    <name evidence="4" type="ORF">GKE73_17820</name>
</gene>